<dbReference type="EMBL" id="CM035436">
    <property type="protein sequence ID" value="KAH7288907.1"/>
    <property type="molecule type" value="Genomic_DNA"/>
</dbReference>
<name>A0A8T2QYH7_CERRI</name>
<accession>A0A8T2QYH7</accession>
<sequence length="90" mass="10305">MELMHFSHEFPSALCETGLKFHFQLFTHLGFFSCKPSVSTLRLNDVPIVKLICWVLPISDTHRRRSLVGKCGTSSWVLDSVCCLLPCFWC</sequence>
<evidence type="ECO:0000313" key="1">
    <source>
        <dbReference type="EMBL" id="KAH7288907.1"/>
    </source>
</evidence>
<organism evidence="1 2">
    <name type="scientific">Ceratopteris richardii</name>
    <name type="common">Triangle waterfern</name>
    <dbReference type="NCBI Taxonomy" id="49495"/>
    <lineage>
        <taxon>Eukaryota</taxon>
        <taxon>Viridiplantae</taxon>
        <taxon>Streptophyta</taxon>
        <taxon>Embryophyta</taxon>
        <taxon>Tracheophyta</taxon>
        <taxon>Polypodiopsida</taxon>
        <taxon>Polypodiidae</taxon>
        <taxon>Polypodiales</taxon>
        <taxon>Pteridineae</taxon>
        <taxon>Pteridaceae</taxon>
        <taxon>Parkerioideae</taxon>
        <taxon>Ceratopteris</taxon>
    </lineage>
</organism>
<evidence type="ECO:0000313" key="2">
    <source>
        <dbReference type="Proteomes" id="UP000825935"/>
    </source>
</evidence>
<dbReference type="AlphaFoldDB" id="A0A8T2QYH7"/>
<keyword evidence="2" id="KW-1185">Reference proteome</keyword>
<gene>
    <name evidence="1" type="ORF">KP509_31G049200</name>
</gene>
<dbReference type="Proteomes" id="UP000825935">
    <property type="component" value="Chromosome 31"/>
</dbReference>
<proteinExistence type="predicted"/>
<protein>
    <submittedName>
        <fullName evidence="1">Uncharacterized protein</fullName>
    </submittedName>
</protein>
<reference evidence="1" key="1">
    <citation type="submission" date="2021-08" db="EMBL/GenBank/DDBJ databases">
        <title>WGS assembly of Ceratopteris richardii.</title>
        <authorList>
            <person name="Marchant D.B."/>
            <person name="Chen G."/>
            <person name="Jenkins J."/>
            <person name="Shu S."/>
            <person name="Leebens-Mack J."/>
            <person name="Grimwood J."/>
            <person name="Schmutz J."/>
            <person name="Soltis P."/>
            <person name="Soltis D."/>
            <person name="Chen Z.-H."/>
        </authorList>
    </citation>
    <scope>NUCLEOTIDE SEQUENCE</scope>
    <source>
        <strain evidence="1">Whitten #5841</strain>
        <tissue evidence="1">Leaf</tissue>
    </source>
</reference>
<comment type="caution">
    <text evidence="1">The sequence shown here is derived from an EMBL/GenBank/DDBJ whole genome shotgun (WGS) entry which is preliminary data.</text>
</comment>